<sequence length="140" mass="15222">MSDKTDTLKTLHTRVIDSVNGYQEAQEHVSGTAQTFVHRCIEERKDFHAALHRALEAEGVDVTEKGSTAATAHRGVFKVRDAISFGDQGVLAECARGDGYLKESYDAAIDATKGDPAWDFLIDHRAKVDATINEATSMAA</sequence>
<evidence type="ECO:0000313" key="3">
    <source>
        <dbReference type="Proteomes" id="UP000244912"/>
    </source>
</evidence>
<dbReference type="RefSeq" id="WP_108892462.1">
    <property type="nucleotide sequence ID" value="NZ_ONZF01000001.1"/>
</dbReference>
<dbReference type="AlphaFoldDB" id="A0A2R8BR55"/>
<dbReference type="EMBL" id="ONZF01000001">
    <property type="protein sequence ID" value="SPJ22598.1"/>
    <property type="molecule type" value="Genomic_DNA"/>
</dbReference>
<keyword evidence="3" id="KW-1185">Reference proteome</keyword>
<accession>A0A2R8BR55</accession>
<dbReference type="Proteomes" id="UP000244912">
    <property type="component" value="Unassembled WGS sequence"/>
</dbReference>
<dbReference type="Pfam" id="PF09537">
    <property type="entry name" value="DUF2383"/>
    <property type="match status" value="1"/>
</dbReference>
<protein>
    <recommendedName>
        <fullName evidence="1">DUF2383 domain-containing protein</fullName>
    </recommendedName>
</protein>
<feature type="domain" description="DUF2383" evidence="1">
    <location>
        <begin position="5"/>
        <end position="110"/>
    </location>
</feature>
<proteinExistence type="predicted"/>
<evidence type="ECO:0000259" key="1">
    <source>
        <dbReference type="Pfam" id="PF09537"/>
    </source>
</evidence>
<evidence type="ECO:0000313" key="2">
    <source>
        <dbReference type="EMBL" id="SPJ22598.1"/>
    </source>
</evidence>
<dbReference type="Gene3D" id="1.20.1260.10">
    <property type="match status" value="1"/>
</dbReference>
<dbReference type="OrthoDB" id="7723758at2"/>
<dbReference type="InterPro" id="IPR012347">
    <property type="entry name" value="Ferritin-like"/>
</dbReference>
<dbReference type="InterPro" id="IPR019052">
    <property type="entry name" value="DUF2383"/>
</dbReference>
<name>A0A2R8BR55_9RHOB</name>
<reference evidence="2 3" key="1">
    <citation type="submission" date="2018-03" db="EMBL/GenBank/DDBJ databases">
        <authorList>
            <person name="Keele B.F."/>
        </authorList>
    </citation>
    <scope>NUCLEOTIDE SEQUENCE [LARGE SCALE GENOMIC DNA]</scope>
    <source>
        <strain evidence="2 3">CECT 8504</strain>
    </source>
</reference>
<organism evidence="2 3">
    <name type="scientific">Palleronia abyssalis</name>
    <dbReference type="NCBI Taxonomy" id="1501240"/>
    <lineage>
        <taxon>Bacteria</taxon>
        <taxon>Pseudomonadati</taxon>
        <taxon>Pseudomonadota</taxon>
        <taxon>Alphaproteobacteria</taxon>
        <taxon>Rhodobacterales</taxon>
        <taxon>Roseobacteraceae</taxon>
        <taxon>Palleronia</taxon>
    </lineage>
</organism>
<gene>
    <name evidence="2" type="ORF">PAA8504_00393</name>
</gene>